<keyword evidence="5 8" id="KW-0472">Membrane</keyword>
<evidence type="ECO:0000256" key="4">
    <source>
        <dbReference type="ARBA" id="ARBA00023040"/>
    </source>
</evidence>
<reference evidence="11" key="1">
    <citation type="submission" date="2022-01" db="EMBL/GenBank/DDBJ databases">
        <authorList>
            <person name="Braso-Vives M."/>
        </authorList>
    </citation>
    <scope>NUCLEOTIDE SEQUENCE</scope>
</reference>
<feature type="chain" id="PRO_5035474185" evidence="9">
    <location>
        <begin position="36"/>
        <end position="377"/>
    </location>
</feature>
<evidence type="ECO:0000313" key="11">
    <source>
        <dbReference type="EMBL" id="CAH1272419.1"/>
    </source>
</evidence>
<keyword evidence="12" id="KW-1185">Reference proteome</keyword>
<dbReference type="Proteomes" id="UP000838412">
    <property type="component" value="Chromosome 8"/>
</dbReference>
<protein>
    <submittedName>
        <fullName evidence="11">S1PR1 protein</fullName>
    </submittedName>
</protein>
<keyword evidence="2 8" id="KW-0812">Transmembrane</keyword>
<feature type="transmembrane region" description="Helical" evidence="8">
    <location>
        <begin position="267"/>
        <end position="287"/>
    </location>
</feature>
<keyword evidence="6" id="KW-0675">Receptor</keyword>
<dbReference type="InterPro" id="IPR000276">
    <property type="entry name" value="GPCR_Rhodpsn"/>
</dbReference>
<feature type="domain" description="G-protein coupled receptors family 1 profile" evidence="10">
    <location>
        <begin position="159"/>
        <end position="317"/>
    </location>
</feature>
<feature type="transmembrane region" description="Helical" evidence="8">
    <location>
        <begin position="218"/>
        <end position="236"/>
    </location>
</feature>
<dbReference type="GO" id="GO:0004930">
    <property type="term" value="F:G protein-coupled receptor activity"/>
    <property type="evidence" value="ECO:0007669"/>
    <property type="project" value="UniProtKB-KW"/>
</dbReference>
<evidence type="ECO:0000256" key="1">
    <source>
        <dbReference type="ARBA" id="ARBA00004141"/>
    </source>
</evidence>
<keyword evidence="3 8" id="KW-1133">Transmembrane helix</keyword>
<dbReference type="PROSITE" id="PS50262">
    <property type="entry name" value="G_PROTEIN_RECEP_F1_2"/>
    <property type="match status" value="1"/>
</dbReference>
<evidence type="ECO:0000256" key="2">
    <source>
        <dbReference type="ARBA" id="ARBA00022692"/>
    </source>
</evidence>
<dbReference type="InterPro" id="IPR017452">
    <property type="entry name" value="GPCR_Rhodpsn_7TM"/>
</dbReference>
<evidence type="ECO:0000259" key="10">
    <source>
        <dbReference type="PROSITE" id="PS50262"/>
    </source>
</evidence>
<feature type="transmembrane region" description="Helical" evidence="8">
    <location>
        <begin position="299"/>
        <end position="321"/>
    </location>
</feature>
<accession>A0A8K0AGT6</accession>
<feature type="signal peptide" evidence="9">
    <location>
        <begin position="1"/>
        <end position="35"/>
    </location>
</feature>
<keyword evidence="7" id="KW-0807">Transducer</keyword>
<evidence type="ECO:0000256" key="9">
    <source>
        <dbReference type="SAM" id="SignalP"/>
    </source>
</evidence>
<evidence type="ECO:0000256" key="7">
    <source>
        <dbReference type="ARBA" id="ARBA00023224"/>
    </source>
</evidence>
<keyword evidence="9" id="KW-0732">Signal</keyword>
<dbReference type="GO" id="GO:0016020">
    <property type="term" value="C:membrane"/>
    <property type="evidence" value="ECO:0007669"/>
    <property type="project" value="UniProtKB-SubCell"/>
</dbReference>
<dbReference type="PANTHER" id="PTHR24240">
    <property type="entry name" value="OPSIN"/>
    <property type="match status" value="1"/>
</dbReference>
<dbReference type="AlphaFoldDB" id="A0A8K0AGT6"/>
<evidence type="ECO:0000256" key="5">
    <source>
        <dbReference type="ARBA" id="ARBA00023136"/>
    </source>
</evidence>
<sequence>MRLVGQHQATPPRMRLRRRRSTTVLLLYYIQVGRALTVGSQTDPEVYSLCNTTWTNNSRLNNERFCNSTRLFNSTRFLDNSSFFDDKTFSKDTWIFSNKFYGNHTKPEWVSANESVVTPPPDIDYEASWEDMLFIGLLAISALVGTVGNAAVILAFCLYRKVRTTANAFILNTSVWDLLESAVVKPLFISSMMSGLPNCGQSCCAFIGPLFYKNVVLSLYWVVVFAISAFYIRIYLHVRKSTMAVGQHLGHSPQQVSLQAVKRTKHMFYIFFTFLTLTCPVVVMNYADFYATFVPKAVFFIIIAMYYWNSAVNPIIYTWTLKEFRQGFKSMVRCRRQIVPNPPAAQPTVSAPRTSRLTISNQVAPAEPIATIPVVDT</sequence>
<name>A0A8K0AGT6_BRALA</name>
<comment type="subcellular location">
    <subcellularLocation>
        <location evidence="1">Membrane</location>
        <topology evidence="1">Multi-pass membrane protein</topology>
    </subcellularLocation>
</comment>
<dbReference type="Gene3D" id="1.10.1220.70">
    <property type="match status" value="1"/>
</dbReference>
<evidence type="ECO:0000256" key="3">
    <source>
        <dbReference type="ARBA" id="ARBA00022989"/>
    </source>
</evidence>
<dbReference type="CDD" id="cd00637">
    <property type="entry name" value="7tm_classA_rhodopsin-like"/>
    <property type="match status" value="1"/>
</dbReference>
<organism evidence="11 12">
    <name type="scientific">Branchiostoma lanceolatum</name>
    <name type="common">Common lancelet</name>
    <name type="synonym">Amphioxus lanceolatum</name>
    <dbReference type="NCBI Taxonomy" id="7740"/>
    <lineage>
        <taxon>Eukaryota</taxon>
        <taxon>Metazoa</taxon>
        <taxon>Chordata</taxon>
        <taxon>Cephalochordata</taxon>
        <taxon>Leptocardii</taxon>
        <taxon>Amphioxiformes</taxon>
        <taxon>Branchiostomatidae</taxon>
        <taxon>Branchiostoma</taxon>
    </lineage>
</organism>
<evidence type="ECO:0000256" key="8">
    <source>
        <dbReference type="SAM" id="Phobius"/>
    </source>
</evidence>
<evidence type="ECO:0000313" key="12">
    <source>
        <dbReference type="Proteomes" id="UP000838412"/>
    </source>
</evidence>
<gene>
    <name evidence="11" type="primary">S1PR1</name>
    <name evidence="11" type="ORF">BLAG_LOCUS24065</name>
</gene>
<dbReference type="Gene3D" id="1.20.1070.10">
    <property type="entry name" value="Rhodopsin 7-helix transmembrane proteins"/>
    <property type="match status" value="1"/>
</dbReference>
<evidence type="ECO:0000256" key="6">
    <source>
        <dbReference type="ARBA" id="ARBA00023170"/>
    </source>
</evidence>
<keyword evidence="4" id="KW-0297">G-protein coupled receptor</keyword>
<dbReference type="OrthoDB" id="10044919at2759"/>
<dbReference type="EMBL" id="OV696693">
    <property type="protein sequence ID" value="CAH1272419.1"/>
    <property type="molecule type" value="Genomic_DNA"/>
</dbReference>
<dbReference type="SUPFAM" id="SSF81321">
    <property type="entry name" value="Family A G protein-coupled receptor-like"/>
    <property type="match status" value="1"/>
</dbReference>
<dbReference type="Pfam" id="PF00001">
    <property type="entry name" value="7tm_1"/>
    <property type="match status" value="1"/>
</dbReference>
<dbReference type="InterPro" id="IPR050125">
    <property type="entry name" value="GPCR_opsins"/>
</dbReference>
<proteinExistence type="predicted"/>
<dbReference type="PRINTS" id="PR00237">
    <property type="entry name" value="GPCRRHODOPSN"/>
</dbReference>
<feature type="transmembrane region" description="Helical" evidence="8">
    <location>
        <begin position="132"/>
        <end position="159"/>
    </location>
</feature>